<evidence type="ECO:0000259" key="3">
    <source>
        <dbReference type="SMART" id="SM00962"/>
    </source>
</evidence>
<dbReference type="Gene3D" id="3.40.50.300">
    <property type="entry name" value="P-loop containing nucleotide triphosphate hydrolases"/>
    <property type="match status" value="1"/>
</dbReference>
<keyword evidence="1" id="KW-0547">Nucleotide-binding</keyword>
<gene>
    <name evidence="4" type="ORF">A9A59_1009</name>
</gene>
<dbReference type="EMBL" id="PDJQ01000001">
    <property type="protein sequence ID" value="PFG73803.1"/>
    <property type="molecule type" value="Genomic_DNA"/>
</dbReference>
<keyword evidence="4" id="KW-0282">Flagellum</keyword>
<dbReference type="InterPro" id="IPR027417">
    <property type="entry name" value="P-loop_NTPase"/>
</dbReference>
<proteinExistence type="predicted"/>
<keyword evidence="4" id="KW-0969">Cilium</keyword>
<evidence type="ECO:0000256" key="1">
    <source>
        <dbReference type="ARBA" id="ARBA00022741"/>
    </source>
</evidence>
<dbReference type="SMART" id="SM00962">
    <property type="entry name" value="SRP54"/>
    <property type="match status" value="1"/>
</dbReference>
<dbReference type="Pfam" id="PF00448">
    <property type="entry name" value="SRP54"/>
    <property type="match status" value="1"/>
</dbReference>
<name>A0A2A9HEM1_TEPT2</name>
<evidence type="ECO:0000313" key="5">
    <source>
        <dbReference type="Proteomes" id="UP000223071"/>
    </source>
</evidence>
<dbReference type="AlphaFoldDB" id="A0A2A9HEM1"/>
<keyword evidence="5" id="KW-1185">Reference proteome</keyword>
<evidence type="ECO:0000313" key="4">
    <source>
        <dbReference type="EMBL" id="PFG73803.1"/>
    </source>
</evidence>
<protein>
    <submittedName>
        <fullName evidence="4">Flagellar biosynthesis GTPase FlhF</fullName>
    </submittedName>
</protein>
<keyword evidence="2" id="KW-0342">GTP-binding</keyword>
<reference evidence="4 5" key="1">
    <citation type="submission" date="2017-09" db="EMBL/GenBank/DDBJ databases">
        <title>Sequencing the genomes of two abundant thermophiles in Great Basin hot springs: Thermocrinis jamiesonii and novel Chloroflexi Thermoflexus hugenholtzii.</title>
        <authorList>
            <person name="Hedlund B."/>
        </authorList>
    </citation>
    <scope>NUCLEOTIDE SEQUENCE [LARGE SCALE GENOMIC DNA]</scope>
    <source>
        <strain evidence="4 5">G233</strain>
    </source>
</reference>
<accession>A0A2A9HEM1</accession>
<keyword evidence="4" id="KW-0966">Cell projection</keyword>
<dbReference type="GO" id="GO:0006614">
    <property type="term" value="P:SRP-dependent cotranslational protein targeting to membrane"/>
    <property type="evidence" value="ECO:0007669"/>
    <property type="project" value="InterPro"/>
</dbReference>
<dbReference type="SUPFAM" id="SSF52540">
    <property type="entry name" value="P-loop containing nucleoside triphosphate hydrolases"/>
    <property type="match status" value="1"/>
</dbReference>
<dbReference type="GO" id="GO:0005525">
    <property type="term" value="F:GTP binding"/>
    <property type="evidence" value="ECO:0007669"/>
    <property type="project" value="UniProtKB-KW"/>
</dbReference>
<dbReference type="Proteomes" id="UP000223071">
    <property type="component" value="Unassembled WGS sequence"/>
</dbReference>
<comment type="caution">
    <text evidence="4">The sequence shown here is derived from an EMBL/GenBank/DDBJ whole genome shotgun (WGS) entry which is preliminary data.</text>
</comment>
<sequence length="354" mass="36014">METKRFIGNDTTRLFARIRRELGPDAVILSTRSLHREGAPPLVEIIAAPPGPAAEALPLHLQQVVLEETLRRVETAPGVTVADLEALAAAEPPPPAPDPRFRPAAPAPLPAREESLLAAFEGIGWDTAAARRVLEAAPGARSPAEAVEAWLAAAPASYPPEGATALISIQGPEGAGRTTALLKMALDCADAGRPAVLVAADSARAGAHDAIRACADALGLPCSEVFAPGDLVRAVSRAPRGACLFVDCPAGAWTPPPIPGAAHFAYLAIPAHWQPAAVRPAIEMLPLPRFAGAVLTGTDLAPSLAGALQLLAETGLGLAFLSAGRDIAAGIVVAEPANLAAGLFPAPAGFAAIA</sequence>
<feature type="domain" description="SRP54-type proteins GTP-binding" evidence="3">
    <location>
        <begin position="164"/>
        <end position="345"/>
    </location>
</feature>
<dbReference type="InterPro" id="IPR000897">
    <property type="entry name" value="SRP54_GTPase_dom"/>
</dbReference>
<evidence type="ECO:0000256" key="2">
    <source>
        <dbReference type="ARBA" id="ARBA00023134"/>
    </source>
</evidence>
<organism evidence="4 5">
    <name type="scientific">Tepidiforma thermophila (strain KCTC 52669 / CGMCC 1.13589 / G233)</name>
    <dbReference type="NCBI Taxonomy" id="2761530"/>
    <lineage>
        <taxon>Bacteria</taxon>
        <taxon>Bacillati</taxon>
        <taxon>Chloroflexota</taxon>
        <taxon>Tepidiformia</taxon>
        <taxon>Tepidiformales</taxon>
        <taxon>Tepidiformaceae</taxon>
        <taxon>Tepidiforma</taxon>
    </lineage>
</organism>
<dbReference type="RefSeq" id="WP_098503240.1">
    <property type="nucleotide sequence ID" value="NZ_PDJQ01000001.1"/>
</dbReference>